<feature type="region of interest" description="Disordered" evidence="8">
    <location>
        <begin position="1"/>
        <end position="34"/>
    </location>
</feature>
<dbReference type="Pfam" id="PF00528">
    <property type="entry name" value="BPD_transp_1"/>
    <property type="match status" value="1"/>
</dbReference>
<dbReference type="InterPro" id="IPR035906">
    <property type="entry name" value="MetI-like_sf"/>
</dbReference>
<evidence type="ECO:0000259" key="9">
    <source>
        <dbReference type="PROSITE" id="PS50928"/>
    </source>
</evidence>
<feature type="transmembrane region" description="Helical" evidence="7">
    <location>
        <begin position="167"/>
        <end position="188"/>
    </location>
</feature>
<reference evidence="10 11" key="1">
    <citation type="submission" date="2024-09" db="EMBL/GenBank/DDBJ databases">
        <title>The Natural Products Discovery Center: Release of the First 8490 Sequenced Strains for Exploring Actinobacteria Biosynthetic Diversity.</title>
        <authorList>
            <person name="Kalkreuter E."/>
            <person name="Kautsar S.A."/>
            <person name="Yang D."/>
            <person name="Bader C.D."/>
            <person name="Teijaro C.N."/>
            <person name="Fluegel L."/>
            <person name="Davis C.M."/>
            <person name="Simpson J.R."/>
            <person name="Lauterbach L."/>
            <person name="Steele A.D."/>
            <person name="Gui C."/>
            <person name="Meng S."/>
            <person name="Li G."/>
            <person name="Viehrig K."/>
            <person name="Ye F."/>
            <person name="Su P."/>
            <person name="Kiefer A.F."/>
            <person name="Nichols A."/>
            <person name="Cepeda A.J."/>
            <person name="Yan W."/>
            <person name="Fan B."/>
            <person name="Jiang Y."/>
            <person name="Adhikari A."/>
            <person name="Zheng C.-J."/>
            <person name="Schuster L."/>
            <person name="Cowan T.M."/>
            <person name="Smanski M.J."/>
            <person name="Chevrette M.G."/>
            <person name="De Carvalho L.P.S."/>
            <person name="Shen B."/>
        </authorList>
    </citation>
    <scope>NUCLEOTIDE SEQUENCE [LARGE SCALE GENOMIC DNA]</scope>
    <source>
        <strain evidence="10 11">NPDC058428</strain>
    </source>
</reference>
<dbReference type="CDD" id="cd06261">
    <property type="entry name" value="TM_PBP2"/>
    <property type="match status" value="1"/>
</dbReference>
<keyword evidence="5 7" id="KW-1133">Transmembrane helix</keyword>
<comment type="subcellular location">
    <subcellularLocation>
        <location evidence="1 7">Cell membrane</location>
        <topology evidence="1 7">Multi-pass membrane protein</topology>
    </subcellularLocation>
</comment>
<evidence type="ECO:0000256" key="3">
    <source>
        <dbReference type="ARBA" id="ARBA00022475"/>
    </source>
</evidence>
<evidence type="ECO:0000256" key="7">
    <source>
        <dbReference type="RuleBase" id="RU363032"/>
    </source>
</evidence>
<evidence type="ECO:0000313" key="11">
    <source>
        <dbReference type="Proteomes" id="UP001598352"/>
    </source>
</evidence>
<feature type="transmembrane region" description="Helical" evidence="7">
    <location>
        <begin position="138"/>
        <end position="161"/>
    </location>
</feature>
<dbReference type="PANTHER" id="PTHR43744:SF12">
    <property type="entry name" value="ABC TRANSPORTER PERMEASE PROTEIN MG189-RELATED"/>
    <property type="match status" value="1"/>
</dbReference>
<comment type="similarity">
    <text evidence="7">Belongs to the binding-protein-dependent transport system permease family.</text>
</comment>
<accession>A0ABW6ES33</accession>
<dbReference type="RefSeq" id="WP_382769565.1">
    <property type="nucleotide sequence ID" value="NZ_JBHXKZ010000001.1"/>
</dbReference>
<feature type="transmembrane region" description="Helical" evidence="7">
    <location>
        <begin position="107"/>
        <end position="129"/>
    </location>
</feature>
<keyword evidence="6 7" id="KW-0472">Membrane</keyword>
<dbReference type="Proteomes" id="UP001598352">
    <property type="component" value="Unassembled WGS sequence"/>
</dbReference>
<evidence type="ECO:0000313" key="10">
    <source>
        <dbReference type="EMBL" id="MFD4820978.1"/>
    </source>
</evidence>
<keyword evidence="2 7" id="KW-0813">Transport</keyword>
<dbReference type="Gene3D" id="1.10.3720.10">
    <property type="entry name" value="MetI-like"/>
    <property type="match status" value="1"/>
</dbReference>
<sequence>MSATVTTPPPPATRGTSGRRRAAPDVPPYGPRGSRWTSRAAVHGVLLLAALYSVLPLVWLVTSATKSVGDFSATSAFELADFNLWGNLRDLFAREDGVFLHWIRNSLLYAGVGAVLGALICTACGYAVARLDFPGRRALFAVTLAGVLVPPTALALPLYLLASNLHLVNTFWAVFLPLLSNPFGVYLARTFADAAVPGEVLEAARLDGAGEFRIFLTVALPMMMPGFVTIVLFQFVSIWNNFFLPLVMLTDPELFPMTLGIYQWNTRAPQFPDYNPLVITGSLLAVVPLIIAFVVLQRQWRSGLAAGSVK</sequence>
<dbReference type="InterPro" id="IPR000515">
    <property type="entry name" value="MetI-like"/>
</dbReference>
<feature type="transmembrane region" description="Helical" evidence="7">
    <location>
        <begin position="277"/>
        <end position="296"/>
    </location>
</feature>
<name>A0ABW6ES33_9ACTN</name>
<keyword evidence="4 7" id="KW-0812">Transmembrane</keyword>
<feature type="domain" description="ABC transmembrane type-1" evidence="9">
    <location>
        <begin position="103"/>
        <end position="295"/>
    </location>
</feature>
<dbReference type="PANTHER" id="PTHR43744">
    <property type="entry name" value="ABC TRANSPORTER PERMEASE PROTEIN MG189-RELATED-RELATED"/>
    <property type="match status" value="1"/>
</dbReference>
<keyword evidence="11" id="KW-1185">Reference proteome</keyword>
<protein>
    <submittedName>
        <fullName evidence="10">Carbohydrate ABC transporter permease</fullName>
    </submittedName>
</protein>
<evidence type="ECO:0000256" key="8">
    <source>
        <dbReference type="SAM" id="MobiDB-lite"/>
    </source>
</evidence>
<organism evidence="10 11">
    <name type="scientific">Streptomyces rubiginosohelvolus</name>
    <dbReference type="NCBI Taxonomy" id="67362"/>
    <lineage>
        <taxon>Bacteria</taxon>
        <taxon>Bacillati</taxon>
        <taxon>Actinomycetota</taxon>
        <taxon>Actinomycetes</taxon>
        <taxon>Kitasatosporales</taxon>
        <taxon>Streptomycetaceae</taxon>
        <taxon>Streptomyces</taxon>
    </lineage>
</organism>
<evidence type="ECO:0000256" key="2">
    <source>
        <dbReference type="ARBA" id="ARBA00022448"/>
    </source>
</evidence>
<proteinExistence type="inferred from homology"/>
<comment type="caution">
    <text evidence="10">The sequence shown here is derived from an EMBL/GenBank/DDBJ whole genome shotgun (WGS) entry which is preliminary data.</text>
</comment>
<evidence type="ECO:0000256" key="4">
    <source>
        <dbReference type="ARBA" id="ARBA00022692"/>
    </source>
</evidence>
<gene>
    <name evidence="10" type="ORF">ACFWOQ_00180</name>
</gene>
<keyword evidence="3" id="KW-1003">Cell membrane</keyword>
<evidence type="ECO:0000256" key="5">
    <source>
        <dbReference type="ARBA" id="ARBA00022989"/>
    </source>
</evidence>
<evidence type="ECO:0000256" key="1">
    <source>
        <dbReference type="ARBA" id="ARBA00004651"/>
    </source>
</evidence>
<feature type="transmembrane region" description="Helical" evidence="7">
    <location>
        <begin position="40"/>
        <end position="61"/>
    </location>
</feature>
<evidence type="ECO:0000256" key="6">
    <source>
        <dbReference type="ARBA" id="ARBA00023136"/>
    </source>
</evidence>
<feature type="transmembrane region" description="Helical" evidence="7">
    <location>
        <begin position="214"/>
        <end position="239"/>
    </location>
</feature>
<dbReference type="PROSITE" id="PS50928">
    <property type="entry name" value="ABC_TM1"/>
    <property type="match status" value="1"/>
</dbReference>
<dbReference type="EMBL" id="JBHXKZ010000001">
    <property type="protein sequence ID" value="MFD4820978.1"/>
    <property type="molecule type" value="Genomic_DNA"/>
</dbReference>
<dbReference type="SUPFAM" id="SSF161098">
    <property type="entry name" value="MetI-like"/>
    <property type="match status" value="1"/>
</dbReference>